<dbReference type="RefSeq" id="WP_023163976.1">
    <property type="nucleotide sequence ID" value="NZ_CP184687.1"/>
</dbReference>
<keyword evidence="2" id="KW-1133">Transmembrane helix</keyword>
<accession>A0AAQ0U013</accession>
<keyword evidence="2" id="KW-0472">Membrane</keyword>
<keyword evidence="2" id="KW-0812">Transmembrane</keyword>
<keyword evidence="1" id="KW-0175">Coiled coil</keyword>
<evidence type="ECO:0000256" key="2">
    <source>
        <dbReference type="SAM" id="Phobius"/>
    </source>
</evidence>
<sequence length="62" mass="7217">MKFDLTFTITAVIAVCALIAPVLTTLINNHYQVRLKQLELENRHQEDLINHKRDLFKALDIL</sequence>
<dbReference type="AlphaFoldDB" id="A0AAQ0U013"/>
<name>A0AAQ0U013_9LACT</name>
<dbReference type="EMBL" id="NCWV01000007">
    <property type="protein sequence ID" value="PAK88982.1"/>
    <property type="molecule type" value="Genomic_DNA"/>
</dbReference>
<dbReference type="Proteomes" id="UP000215635">
    <property type="component" value="Unassembled WGS sequence"/>
</dbReference>
<feature type="transmembrane region" description="Helical" evidence="2">
    <location>
        <begin position="6"/>
        <end position="27"/>
    </location>
</feature>
<reference evidence="3 4" key="1">
    <citation type="submission" date="2017-04" db="EMBL/GenBank/DDBJ databases">
        <title>Kefir bacterial isolates.</title>
        <authorList>
            <person name="Kim Y."/>
            <person name="Blasche S."/>
            <person name="Patil K.R."/>
        </authorList>
    </citation>
    <scope>NUCLEOTIDE SEQUENCE [LARGE SCALE GENOMIC DNA]</scope>
    <source>
        <strain evidence="3 4">OG2</strain>
    </source>
</reference>
<feature type="coiled-coil region" evidence="1">
    <location>
        <begin position="28"/>
        <end position="55"/>
    </location>
</feature>
<evidence type="ECO:0000313" key="3">
    <source>
        <dbReference type="EMBL" id="PAK88982.1"/>
    </source>
</evidence>
<organism evidence="3 4">
    <name type="scientific">Lactococcus lactis</name>
    <dbReference type="NCBI Taxonomy" id="1358"/>
    <lineage>
        <taxon>Bacteria</taxon>
        <taxon>Bacillati</taxon>
        <taxon>Bacillota</taxon>
        <taxon>Bacilli</taxon>
        <taxon>Lactobacillales</taxon>
        <taxon>Streptococcaceae</taxon>
        <taxon>Lactococcus</taxon>
    </lineage>
</organism>
<proteinExistence type="predicted"/>
<evidence type="ECO:0000313" key="4">
    <source>
        <dbReference type="Proteomes" id="UP000215635"/>
    </source>
</evidence>
<gene>
    <name evidence="3" type="ORF">B8W88_06960</name>
</gene>
<comment type="caution">
    <text evidence="3">The sequence shown here is derived from an EMBL/GenBank/DDBJ whole genome shotgun (WGS) entry which is preliminary data.</text>
</comment>
<protein>
    <submittedName>
        <fullName evidence="3">Uncharacterized protein</fullName>
    </submittedName>
</protein>
<evidence type="ECO:0000256" key="1">
    <source>
        <dbReference type="SAM" id="Coils"/>
    </source>
</evidence>